<accession>A0A2I3H732</accession>
<dbReference type="GeneTree" id="ENSGT00940000157737"/>
<dbReference type="EMBL" id="ADFV01087453">
    <property type="status" value="NOT_ANNOTATED_CDS"/>
    <property type="molecule type" value="Genomic_DNA"/>
</dbReference>
<dbReference type="EMBL" id="ADFV01087455">
    <property type="status" value="NOT_ANNOTATED_CDS"/>
    <property type="molecule type" value="Genomic_DNA"/>
</dbReference>
<dbReference type="Ensembl" id="ENSNLET00000038935.1">
    <property type="protein sequence ID" value="ENSNLEP00000039419.1"/>
    <property type="gene ID" value="ENSNLEG00000008394.3"/>
</dbReference>
<reference evidence="1 2" key="1">
    <citation type="submission" date="2012-10" db="EMBL/GenBank/DDBJ databases">
        <authorList>
            <consortium name="Gibbon Genome Sequencing Consortium"/>
        </authorList>
    </citation>
    <scope>NUCLEOTIDE SEQUENCE [LARGE SCALE GENOMIC DNA]</scope>
</reference>
<gene>
    <name evidence="1" type="primary">TBC1D2B</name>
</gene>
<sequence length="86" mass="10155">MGTGRKSFGAFLFHHSFSWGWKLISISFGDLNPFPLRQIRNRRAYHLEKVRLELTELEAIREDFLRERDTSPDKGELVSDEEEEDT</sequence>
<evidence type="ECO:0000313" key="1">
    <source>
        <dbReference type="Ensembl" id="ENSNLEP00000039419.1"/>
    </source>
</evidence>
<protein>
    <submittedName>
        <fullName evidence="1">TBC1 domain family member 2B</fullName>
    </submittedName>
</protein>
<dbReference type="EMBL" id="ADFV01087454">
    <property type="status" value="NOT_ANNOTATED_CDS"/>
    <property type="molecule type" value="Genomic_DNA"/>
</dbReference>
<name>A0A2I3H732_NOMLE</name>
<reference evidence="1" key="2">
    <citation type="submission" date="2025-08" db="UniProtKB">
        <authorList>
            <consortium name="Ensembl"/>
        </authorList>
    </citation>
    <scope>IDENTIFICATION</scope>
</reference>
<dbReference type="EMBL" id="ADFV01087457">
    <property type="status" value="NOT_ANNOTATED_CDS"/>
    <property type="molecule type" value="Genomic_DNA"/>
</dbReference>
<proteinExistence type="predicted"/>
<evidence type="ECO:0000313" key="2">
    <source>
        <dbReference type="Proteomes" id="UP000001073"/>
    </source>
</evidence>
<dbReference type="AlphaFoldDB" id="A0A2I3H732"/>
<dbReference type="Proteomes" id="UP000001073">
    <property type="component" value="Chromosome 6"/>
</dbReference>
<dbReference type="EMBL" id="ADFV01087452">
    <property type="status" value="NOT_ANNOTATED_CDS"/>
    <property type="molecule type" value="Genomic_DNA"/>
</dbReference>
<keyword evidence="2" id="KW-1185">Reference proteome</keyword>
<reference evidence="1" key="3">
    <citation type="submission" date="2025-09" db="UniProtKB">
        <authorList>
            <consortium name="Ensembl"/>
        </authorList>
    </citation>
    <scope>IDENTIFICATION</scope>
</reference>
<organism evidence="1 2">
    <name type="scientific">Nomascus leucogenys</name>
    <name type="common">Northern white-cheeked gibbon</name>
    <name type="synonym">Hylobates leucogenys</name>
    <dbReference type="NCBI Taxonomy" id="61853"/>
    <lineage>
        <taxon>Eukaryota</taxon>
        <taxon>Metazoa</taxon>
        <taxon>Chordata</taxon>
        <taxon>Craniata</taxon>
        <taxon>Vertebrata</taxon>
        <taxon>Euteleostomi</taxon>
        <taxon>Mammalia</taxon>
        <taxon>Eutheria</taxon>
        <taxon>Euarchontoglires</taxon>
        <taxon>Primates</taxon>
        <taxon>Haplorrhini</taxon>
        <taxon>Catarrhini</taxon>
        <taxon>Hylobatidae</taxon>
        <taxon>Nomascus</taxon>
    </lineage>
</organism>
<dbReference type="EMBL" id="ADFV01087456">
    <property type="status" value="NOT_ANNOTATED_CDS"/>
    <property type="molecule type" value="Genomic_DNA"/>
</dbReference>